<evidence type="ECO:0000256" key="8">
    <source>
        <dbReference type="SAM" id="Phobius"/>
    </source>
</evidence>
<dbReference type="AlphaFoldDB" id="A0A076LRM3"/>
<dbReference type="PIRSF" id="PIRSF006060">
    <property type="entry name" value="AA_transporter"/>
    <property type="match status" value="1"/>
</dbReference>
<feature type="domain" description="Amino acid permease/ SLC12A" evidence="9">
    <location>
        <begin position="49"/>
        <end position="480"/>
    </location>
</feature>
<keyword evidence="7 8" id="KW-0472">Membrane</keyword>
<reference evidence="10 11" key="1">
    <citation type="journal article" date="2012" name="PLoS ONE">
        <title>Edwardsiella comparative phylogenomics reveal the new intra/inter-species taxonomic relationships, virulence evolution and niche adaptation mechanisms.</title>
        <authorList>
            <person name="Yang M."/>
            <person name="Lv Y."/>
            <person name="Xiao J."/>
            <person name="Wu H."/>
            <person name="Zheng H."/>
            <person name="Liu Q."/>
            <person name="Zhang Y."/>
            <person name="Wang Q."/>
        </authorList>
    </citation>
    <scope>NUCLEOTIDE SEQUENCE [LARGE SCALE GENOMIC DNA]</scope>
    <source>
        <strain evidence="11">080813</strain>
    </source>
</reference>
<feature type="transmembrane region" description="Helical" evidence="8">
    <location>
        <begin position="74"/>
        <end position="93"/>
    </location>
</feature>
<accession>A0A076LRM3</accession>
<dbReference type="Pfam" id="PF00324">
    <property type="entry name" value="AA_permease"/>
    <property type="match status" value="1"/>
</dbReference>
<dbReference type="NCBIfam" id="NF007876">
    <property type="entry name" value="PRK10580.1"/>
    <property type="match status" value="1"/>
</dbReference>
<dbReference type="Gene3D" id="1.20.1740.10">
    <property type="entry name" value="Amino acid/polyamine transporter I"/>
    <property type="match status" value="1"/>
</dbReference>
<dbReference type="PANTHER" id="PTHR43495:SF6">
    <property type="entry name" value="THREONINE_SERINE TRANSPORTER YBXG-RELATED"/>
    <property type="match status" value="1"/>
</dbReference>
<keyword evidence="2" id="KW-0813">Transport</keyword>
<evidence type="ECO:0000313" key="11">
    <source>
        <dbReference type="Proteomes" id="UP000028681"/>
    </source>
</evidence>
<gene>
    <name evidence="10" type="primary">proY</name>
    <name evidence="10" type="ORF">ETEE_2890</name>
</gene>
<protein>
    <submittedName>
        <fullName evidence="10">Proline-specific permease ProY</fullName>
    </submittedName>
</protein>
<proteinExistence type="predicted"/>
<feature type="transmembrane region" description="Helical" evidence="8">
    <location>
        <begin position="364"/>
        <end position="384"/>
    </location>
</feature>
<keyword evidence="6 8" id="KW-1133">Transmembrane helix</keyword>
<evidence type="ECO:0000256" key="2">
    <source>
        <dbReference type="ARBA" id="ARBA00022448"/>
    </source>
</evidence>
<dbReference type="InterPro" id="IPR004840">
    <property type="entry name" value="Amino_acid_permease_CS"/>
</dbReference>
<evidence type="ECO:0000256" key="4">
    <source>
        <dbReference type="ARBA" id="ARBA00022692"/>
    </source>
</evidence>
<dbReference type="InterPro" id="IPR004841">
    <property type="entry name" value="AA-permease/SLC12A_dom"/>
</dbReference>
<evidence type="ECO:0000259" key="9">
    <source>
        <dbReference type="Pfam" id="PF00324"/>
    </source>
</evidence>
<feature type="transmembrane region" description="Helical" evidence="8">
    <location>
        <begin position="191"/>
        <end position="210"/>
    </location>
</feature>
<dbReference type="GO" id="GO:0005886">
    <property type="term" value="C:plasma membrane"/>
    <property type="evidence" value="ECO:0007669"/>
    <property type="project" value="UniProtKB-SubCell"/>
</dbReference>
<dbReference type="KEGG" id="ete:ETEE_2890"/>
<feature type="transmembrane region" description="Helical" evidence="8">
    <location>
        <begin position="461"/>
        <end position="480"/>
    </location>
</feature>
<comment type="subcellular location">
    <subcellularLocation>
        <location evidence="1">Cell inner membrane</location>
        <topology evidence="1">Multi-pass membrane protein</topology>
    </subcellularLocation>
</comment>
<feature type="transmembrane region" description="Helical" evidence="8">
    <location>
        <begin position="158"/>
        <end position="179"/>
    </location>
</feature>
<dbReference type="GO" id="GO:0055085">
    <property type="term" value="P:transmembrane transport"/>
    <property type="evidence" value="ECO:0007669"/>
    <property type="project" value="InterPro"/>
</dbReference>
<name>A0A076LRM3_9GAMM</name>
<feature type="transmembrane region" description="Helical" evidence="8">
    <location>
        <begin position="50"/>
        <end position="68"/>
    </location>
</feature>
<feature type="transmembrane region" description="Helical" evidence="8">
    <location>
        <begin position="230"/>
        <end position="252"/>
    </location>
</feature>
<evidence type="ECO:0000256" key="1">
    <source>
        <dbReference type="ARBA" id="ARBA00004429"/>
    </source>
</evidence>
<feature type="transmembrane region" description="Helical" evidence="8">
    <location>
        <begin position="273"/>
        <end position="292"/>
    </location>
</feature>
<evidence type="ECO:0000256" key="3">
    <source>
        <dbReference type="ARBA" id="ARBA00022475"/>
    </source>
</evidence>
<feature type="transmembrane region" description="Helical" evidence="8">
    <location>
        <begin position="436"/>
        <end position="455"/>
    </location>
</feature>
<dbReference type="PANTHER" id="PTHR43495">
    <property type="entry name" value="GABA PERMEASE"/>
    <property type="match status" value="1"/>
</dbReference>
<evidence type="ECO:0000313" key="10">
    <source>
        <dbReference type="EMBL" id="AIJ09322.1"/>
    </source>
</evidence>
<sequence>MNCAGGHSIIIGVFQHGRLRPCFFLTGEWVTHHMQQQANKLKRGLNARHIRFMALGSAIGTGLFYGSADAIKMAGPSVLLAYLIGGVVAFIIMRALGEMSVNNPQASSFSRYAQDYLGPMAGYITGWTYCFEILIVAIADVTAFGIYMGVWFPAVPHWIWVLSVVLIIGAVNLMSVRVFGELEFWFSFFKVATIVVMILAGFGIIIWGIGNGGQPTGIHNLWSNGGFFSHGVMGMILSLQLVMFAYGGIEIIGITAGEAADPKTAIPKAINSVPLRILVFYVGTLFVIMSIYPWNEVGTQGSPFVLTFQHLGITTAAGILNFVVITASLSAINSDVFGVGRMLHGMAQQGHAPRIFARLSRHGIPWVTVVVMVLALLVAVYLNYIMPQNVFLVIASLATFATVWVWIMILLSQIAFRRRLTPEQVKGLDFPLRGGVYTSLLGILFLAFIIALIGYFPDTRISLYAGAIWILALLIGYRFVRQPASPDLAQSLPPEHVE</sequence>
<evidence type="ECO:0000256" key="6">
    <source>
        <dbReference type="ARBA" id="ARBA00022989"/>
    </source>
</evidence>
<feature type="transmembrane region" description="Helical" evidence="8">
    <location>
        <begin position="390"/>
        <end position="416"/>
    </location>
</feature>
<keyword evidence="3" id="KW-1003">Cell membrane</keyword>
<keyword evidence="4 8" id="KW-0812">Transmembrane</keyword>
<dbReference type="EMBL" id="CP006664">
    <property type="protein sequence ID" value="AIJ09322.1"/>
    <property type="molecule type" value="Genomic_DNA"/>
</dbReference>
<evidence type="ECO:0000256" key="5">
    <source>
        <dbReference type="ARBA" id="ARBA00022970"/>
    </source>
</evidence>
<dbReference type="PROSITE" id="PS00218">
    <property type="entry name" value="AMINO_ACID_PERMEASE_1"/>
    <property type="match status" value="1"/>
</dbReference>
<feature type="transmembrane region" description="Helical" evidence="8">
    <location>
        <begin position="312"/>
        <end position="332"/>
    </location>
</feature>
<organism evidence="10 11">
    <name type="scientific">Edwardsiella anguillarum ET080813</name>
    <dbReference type="NCBI Taxonomy" id="667120"/>
    <lineage>
        <taxon>Bacteria</taxon>
        <taxon>Pseudomonadati</taxon>
        <taxon>Pseudomonadota</taxon>
        <taxon>Gammaproteobacteria</taxon>
        <taxon>Enterobacterales</taxon>
        <taxon>Hafniaceae</taxon>
        <taxon>Edwardsiella</taxon>
    </lineage>
</organism>
<dbReference type="HOGENOM" id="CLU_007946_9_3_6"/>
<keyword evidence="5" id="KW-0029">Amino-acid transport</keyword>
<evidence type="ECO:0000256" key="7">
    <source>
        <dbReference type="ARBA" id="ARBA00023136"/>
    </source>
</evidence>
<dbReference type="GO" id="GO:0006865">
    <property type="term" value="P:amino acid transport"/>
    <property type="evidence" value="ECO:0007669"/>
    <property type="project" value="UniProtKB-KW"/>
</dbReference>
<dbReference type="Proteomes" id="UP000028681">
    <property type="component" value="Chromosome"/>
</dbReference>
<dbReference type="FunFam" id="1.20.1740.10:FF:000001">
    <property type="entry name" value="Amino acid permease"/>
    <property type="match status" value="1"/>
</dbReference>